<name>A0A2L1U7P7_9BACL</name>
<dbReference type="Proteomes" id="UP000239833">
    <property type="component" value="Plasmid unnamed1"/>
</dbReference>
<evidence type="ECO:0000313" key="1">
    <source>
        <dbReference type="EMBL" id="AVF28888.1"/>
    </source>
</evidence>
<proteinExistence type="predicted"/>
<organism evidence="1 2">
    <name type="scientific">Paenibacillus larvae subsp. larvae</name>
    <dbReference type="NCBI Taxonomy" id="147375"/>
    <lineage>
        <taxon>Bacteria</taxon>
        <taxon>Bacillati</taxon>
        <taxon>Bacillota</taxon>
        <taxon>Bacilli</taxon>
        <taxon>Bacillales</taxon>
        <taxon>Paenibacillaceae</taxon>
        <taxon>Paenibacillus</taxon>
    </lineage>
</organism>
<dbReference type="InterPro" id="IPR046726">
    <property type="entry name" value="DUF6618"/>
</dbReference>
<sequence length="79" mass="8872">MGQWFVCMPDWNASVIISNLRNILYNAEKIGAAMENAIDGHSVAKALYVFPESKDIQEQDGTQELLDNLKNAGYKLRRG</sequence>
<dbReference type="Pfam" id="PF20323">
    <property type="entry name" value="DUF6618"/>
    <property type="match status" value="1"/>
</dbReference>
<geneLocation type="plasmid" evidence="1">
    <name>unnamed1</name>
</geneLocation>
<dbReference type="AlphaFoldDB" id="A0A2L1U7P7"/>
<gene>
    <name evidence="1" type="ORF">ERICIII_04886</name>
</gene>
<reference evidence="2" key="1">
    <citation type="submission" date="2017-02" db="EMBL/GenBank/DDBJ databases">
        <title>Delineation of Paenibacillus larvae strains originating from foulbrood outbreaks.</title>
        <authorList>
            <person name="Beims H."/>
            <person name="Bunk B."/>
            <person name="Sproeer C."/>
            <person name="Mohr K.I."/>
            <person name="Pradella S."/>
            <person name="Guenther G."/>
            <person name="Rohde M."/>
            <person name="von der Ohe W."/>
            <person name="Steinert M."/>
        </authorList>
    </citation>
    <scope>NUCLEOTIDE SEQUENCE [LARGE SCALE GENOMIC DNA]</scope>
    <source>
        <strain evidence="2">Eric_III</strain>
        <plasmid evidence="2">Plasmid unnamed1</plasmid>
    </source>
</reference>
<dbReference type="RefSeq" id="WP_104932896.1">
    <property type="nucleotide sequence ID" value="NZ_CP019656.1"/>
</dbReference>
<keyword evidence="1" id="KW-0614">Plasmid</keyword>
<evidence type="ECO:0000313" key="2">
    <source>
        <dbReference type="Proteomes" id="UP000239833"/>
    </source>
</evidence>
<accession>A0A2L1U7P7</accession>
<protein>
    <submittedName>
        <fullName evidence="1">Uncharacterized protein</fullName>
    </submittedName>
</protein>
<dbReference type="EMBL" id="CP019656">
    <property type="protein sequence ID" value="AVF28888.1"/>
    <property type="molecule type" value="Genomic_DNA"/>
</dbReference>